<dbReference type="SUPFAM" id="SSF53850">
    <property type="entry name" value="Periplasmic binding protein-like II"/>
    <property type="match status" value="1"/>
</dbReference>
<dbReference type="Gene3D" id="3.40.190.150">
    <property type="entry name" value="Bordetella uptake gene, domain 1"/>
    <property type="match status" value="1"/>
</dbReference>
<sequence>MLAKFLRATLVGGVAALAVGPAVAQDFKPDHPECIAPASPGGGWDFICRTTAKTLFDLGLIDQVMQVTNMTGGGGGVAFAHVTKERNDDDNLIVAASVSTSARLAQGIFKGSSPDDVHWLATFGTEYGAIAVDKDSEYQTLKELVEAIKADPRSIAIAGGSSVGSYDHIKPMLLGKAAGMDDVRQMKYVAFSGGGEAITSLLSGSVQVFSGDFSEVRGFYESGDVRVLAVLGPKRLKAFPDIPTAVEQGYDVDGLNWRGLYMPAGASDAAKAFWSDAIQKMTESPEFQQALDDASIEQFNNFGDDMQAFVKKNIADVETMSKELGILQ</sequence>
<feature type="chain" id="PRO_5032313714" evidence="2">
    <location>
        <begin position="25"/>
        <end position="328"/>
    </location>
</feature>
<evidence type="ECO:0000313" key="3">
    <source>
        <dbReference type="EMBL" id="RAI03486.1"/>
    </source>
</evidence>
<dbReference type="PANTHER" id="PTHR42928:SF3">
    <property type="entry name" value="UPF0065 PROTEIN YFLP"/>
    <property type="match status" value="1"/>
</dbReference>
<dbReference type="CDD" id="cd07012">
    <property type="entry name" value="PBP2_Bug_TTT"/>
    <property type="match status" value="1"/>
</dbReference>
<keyword evidence="4" id="KW-1185">Reference proteome</keyword>
<accession>A0A8B2P020</accession>
<dbReference type="RefSeq" id="WP_111342216.1">
    <property type="nucleotide sequence ID" value="NZ_QHHQ01000001.1"/>
</dbReference>
<keyword evidence="2" id="KW-0732">Signal</keyword>
<dbReference type="Proteomes" id="UP000249590">
    <property type="component" value="Unassembled WGS sequence"/>
</dbReference>
<dbReference type="PIRSF" id="PIRSF017082">
    <property type="entry name" value="YflP"/>
    <property type="match status" value="1"/>
</dbReference>
<comment type="caution">
    <text evidence="3">The sequence shown here is derived from an EMBL/GenBank/DDBJ whole genome shotgun (WGS) entry which is preliminary data.</text>
</comment>
<evidence type="ECO:0000313" key="4">
    <source>
        <dbReference type="Proteomes" id="UP000249590"/>
    </source>
</evidence>
<name>A0A8B2P020_9HYPH</name>
<dbReference type="Gene3D" id="3.40.190.10">
    <property type="entry name" value="Periplasmic binding protein-like II"/>
    <property type="match status" value="1"/>
</dbReference>
<evidence type="ECO:0000256" key="1">
    <source>
        <dbReference type="ARBA" id="ARBA00006987"/>
    </source>
</evidence>
<reference evidence="3 4" key="1">
    <citation type="submission" date="2018-05" db="EMBL/GenBank/DDBJ databases">
        <title>Acuticoccus sediminis sp. nov., isolated from deep-sea sediment of Indian Ocean.</title>
        <authorList>
            <person name="Liu X."/>
            <person name="Lai Q."/>
            <person name="Du Y."/>
            <person name="Sun F."/>
            <person name="Zhang X."/>
            <person name="Wang S."/>
            <person name="Shao Z."/>
        </authorList>
    </citation>
    <scope>NUCLEOTIDE SEQUENCE [LARGE SCALE GENOMIC DNA]</scope>
    <source>
        <strain evidence="3 4">PTG4-2</strain>
    </source>
</reference>
<protein>
    <submittedName>
        <fullName evidence="3">C4-dicarboxylate ABC transporter substrate-binding protein</fullName>
    </submittedName>
</protein>
<evidence type="ECO:0000256" key="2">
    <source>
        <dbReference type="SAM" id="SignalP"/>
    </source>
</evidence>
<dbReference type="InterPro" id="IPR042100">
    <property type="entry name" value="Bug_dom1"/>
</dbReference>
<organism evidence="3 4">
    <name type="scientific">Acuticoccus sediminis</name>
    <dbReference type="NCBI Taxonomy" id="2184697"/>
    <lineage>
        <taxon>Bacteria</taxon>
        <taxon>Pseudomonadati</taxon>
        <taxon>Pseudomonadota</taxon>
        <taxon>Alphaproteobacteria</taxon>
        <taxon>Hyphomicrobiales</taxon>
        <taxon>Amorphaceae</taxon>
        <taxon>Acuticoccus</taxon>
    </lineage>
</organism>
<dbReference type="OrthoDB" id="9780943at2"/>
<dbReference type="PANTHER" id="PTHR42928">
    <property type="entry name" value="TRICARBOXYLATE-BINDING PROTEIN"/>
    <property type="match status" value="1"/>
</dbReference>
<gene>
    <name evidence="3" type="ORF">DLJ53_03000</name>
</gene>
<dbReference type="EMBL" id="QHHQ01000001">
    <property type="protein sequence ID" value="RAI03486.1"/>
    <property type="molecule type" value="Genomic_DNA"/>
</dbReference>
<dbReference type="AlphaFoldDB" id="A0A8B2P020"/>
<dbReference type="Pfam" id="PF03401">
    <property type="entry name" value="TctC"/>
    <property type="match status" value="1"/>
</dbReference>
<proteinExistence type="inferred from homology"/>
<feature type="signal peptide" evidence="2">
    <location>
        <begin position="1"/>
        <end position="24"/>
    </location>
</feature>
<dbReference type="InterPro" id="IPR005064">
    <property type="entry name" value="BUG"/>
</dbReference>
<comment type="similarity">
    <text evidence="1">Belongs to the UPF0065 (bug) family.</text>
</comment>